<evidence type="ECO:0000313" key="1">
    <source>
        <dbReference type="EMBL" id="KKM64303.1"/>
    </source>
</evidence>
<protein>
    <submittedName>
        <fullName evidence="1">Uncharacterized protein</fullName>
    </submittedName>
</protein>
<dbReference type="EMBL" id="LAZR01010928">
    <property type="protein sequence ID" value="KKM64303.1"/>
    <property type="molecule type" value="Genomic_DNA"/>
</dbReference>
<accession>A0A0F9J456</accession>
<comment type="caution">
    <text evidence="1">The sequence shown here is derived from an EMBL/GenBank/DDBJ whole genome shotgun (WGS) entry which is preliminary data.</text>
</comment>
<gene>
    <name evidence="1" type="ORF">LCGC14_1502730</name>
</gene>
<organism evidence="1">
    <name type="scientific">marine sediment metagenome</name>
    <dbReference type="NCBI Taxonomy" id="412755"/>
    <lineage>
        <taxon>unclassified sequences</taxon>
        <taxon>metagenomes</taxon>
        <taxon>ecological metagenomes</taxon>
    </lineage>
</organism>
<reference evidence="1" key="1">
    <citation type="journal article" date="2015" name="Nature">
        <title>Complex archaea that bridge the gap between prokaryotes and eukaryotes.</title>
        <authorList>
            <person name="Spang A."/>
            <person name="Saw J.H."/>
            <person name="Jorgensen S.L."/>
            <person name="Zaremba-Niedzwiedzka K."/>
            <person name="Martijn J."/>
            <person name="Lind A.E."/>
            <person name="van Eijk R."/>
            <person name="Schleper C."/>
            <person name="Guy L."/>
            <person name="Ettema T.J."/>
        </authorList>
    </citation>
    <scope>NUCLEOTIDE SEQUENCE</scope>
</reference>
<proteinExistence type="predicted"/>
<name>A0A0F9J456_9ZZZZ</name>
<dbReference type="AlphaFoldDB" id="A0A0F9J456"/>
<sequence length="94" mass="10359">MLNNAIKMLSSSKFEGQQILVEQGQTIEINNEVLGKVINIISNDQQLNPLERIIAEVGILTNGGYQIEGKVNSESDFNEISFEIFAVAIMQACT</sequence>